<sequence>MYDGASRPNPLSVVQGSWSRRDTRWDSGIVGWFFLEIPRSELQSDAVGARYLCIPGLARAALSFKKGPAAAEERSEEGYGLKTVNRKARAHCKLMRDGQKMERQRRNAEQ</sequence>
<proteinExistence type="predicted"/>
<comment type="caution">
    <text evidence="1">The sequence shown here is derived from an EMBL/GenBank/DDBJ whole genome shotgun (WGS) entry which is preliminary data.</text>
</comment>
<evidence type="ECO:0000313" key="1">
    <source>
        <dbReference type="EMBL" id="KAK8083519.1"/>
    </source>
</evidence>
<dbReference type="Proteomes" id="UP001446871">
    <property type="component" value="Unassembled WGS sequence"/>
</dbReference>
<protein>
    <submittedName>
        <fullName evidence="1">Uncharacterized protein</fullName>
    </submittedName>
</protein>
<name>A0ABR1WJ30_9PEZI</name>
<evidence type="ECO:0000313" key="2">
    <source>
        <dbReference type="Proteomes" id="UP001446871"/>
    </source>
</evidence>
<organism evidence="1 2">
    <name type="scientific">Apiospora saccharicola</name>
    <dbReference type="NCBI Taxonomy" id="335842"/>
    <lineage>
        <taxon>Eukaryota</taxon>
        <taxon>Fungi</taxon>
        <taxon>Dikarya</taxon>
        <taxon>Ascomycota</taxon>
        <taxon>Pezizomycotina</taxon>
        <taxon>Sordariomycetes</taxon>
        <taxon>Xylariomycetidae</taxon>
        <taxon>Amphisphaeriales</taxon>
        <taxon>Apiosporaceae</taxon>
        <taxon>Apiospora</taxon>
    </lineage>
</organism>
<accession>A0ABR1WJ30</accession>
<gene>
    <name evidence="1" type="ORF">PG996_002300</name>
</gene>
<dbReference type="EMBL" id="JAQQWM010000001">
    <property type="protein sequence ID" value="KAK8083519.1"/>
    <property type="molecule type" value="Genomic_DNA"/>
</dbReference>
<reference evidence="1 2" key="1">
    <citation type="submission" date="2023-01" db="EMBL/GenBank/DDBJ databases">
        <title>Analysis of 21 Apiospora genomes using comparative genomics revels a genus with tremendous synthesis potential of carbohydrate active enzymes and secondary metabolites.</title>
        <authorList>
            <person name="Sorensen T."/>
        </authorList>
    </citation>
    <scope>NUCLEOTIDE SEQUENCE [LARGE SCALE GENOMIC DNA]</scope>
    <source>
        <strain evidence="1 2">CBS 83171</strain>
    </source>
</reference>
<keyword evidence="2" id="KW-1185">Reference proteome</keyword>